<evidence type="ECO:0000313" key="3">
    <source>
        <dbReference type="EMBL" id="SDC99342.1"/>
    </source>
</evidence>
<dbReference type="PANTHER" id="PTHR37938">
    <property type="entry name" value="BLL0215 PROTEIN"/>
    <property type="match status" value="1"/>
</dbReference>
<feature type="domain" description="YdbS-like PH" evidence="2">
    <location>
        <begin position="82"/>
        <end position="148"/>
    </location>
</feature>
<sequence length="191" mass="22084">MFAPRDPDEYLLDSERRVIRVRRHWASLAWEVFEAVALLAVCVMVSYLLPPAAWLVQNILWYVALAVVLRFTYQVIEWWVERIVVTDKRFMMTTGVFTTRVLMMPISKVTDLTYKRTATGRLFGYGTMVVESAGQIQALNNIEYLPRPEQVYDAISELVFGDKKAQAERFSMIKAQRLARGTRTRKKKAVG</sequence>
<organism evidence="3 4">
    <name type="scientific">Actinokineospora iranica</name>
    <dbReference type="NCBI Taxonomy" id="1271860"/>
    <lineage>
        <taxon>Bacteria</taxon>
        <taxon>Bacillati</taxon>
        <taxon>Actinomycetota</taxon>
        <taxon>Actinomycetes</taxon>
        <taxon>Pseudonocardiales</taxon>
        <taxon>Pseudonocardiaceae</taxon>
        <taxon>Actinokineospora</taxon>
    </lineage>
</organism>
<evidence type="ECO:0000256" key="1">
    <source>
        <dbReference type="SAM" id="Phobius"/>
    </source>
</evidence>
<dbReference type="AlphaFoldDB" id="A0A1G6R409"/>
<feature type="transmembrane region" description="Helical" evidence="1">
    <location>
        <begin position="25"/>
        <end position="47"/>
    </location>
</feature>
<dbReference type="OrthoDB" id="3354538at2"/>
<reference evidence="4" key="1">
    <citation type="submission" date="2016-10" db="EMBL/GenBank/DDBJ databases">
        <authorList>
            <person name="Varghese N."/>
            <person name="Submissions S."/>
        </authorList>
    </citation>
    <scope>NUCLEOTIDE SEQUENCE [LARGE SCALE GENOMIC DNA]</scope>
    <source>
        <strain evidence="4">IBRC-M 10403</strain>
    </source>
</reference>
<keyword evidence="4" id="KW-1185">Reference proteome</keyword>
<accession>A0A1G6R409</accession>
<dbReference type="STRING" id="1271860.SAMN05216174_106133"/>
<keyword evidence="1" id="KW-1133">Transmembrane helix</keyword>
<protein>
    <submittedName>
        <fullName evidence="3">PH domain-containing protein</fullName>
    </submittedName>
</protein>
<dbReference type="EMBL" id="FMZZ01000006">
    <property type="protein sequence ID" value="SDC99342.1"/>
    <property type="molecule type" value="Genomic_DNA"/>
</dbReference>
<feature type="transmembrane region" description="Helical" evidence="1">
    <location>
        <begin position="59"/>
        <end position="80"/>
    </location>
</feature>
<gene>
    <name evidence="3" type="ORF">SAMN05216174_106133</name>
</gene>
<evidence type="ECO:0000313" key="4">
    <source>
        <dbReference type="Proteomes" id="UP000199501"/>
    </source>
</evidence>
<dbReference type="Pfam" id="PF03703">
    <property type="entry name" value="bPH_2"/>
    <property type="match status" value="1"/>
</dbReference>
<keyword evidence="1" id="KW-0472">Membrane</keyword>
<evidence type="ECO:0000259" key="2">
    <source>
        <dbReference type="Pfam" id="PF03703"/>
    </source>
</evidence>
<dbReference type="InterPro" id="IPR005182">
    <property type="entry name" value="YdbS-like_PH"/>
</dbReference>
<dbReference type="PANTHER" id="PTHR37938:SF1">
    <property type="entry name" value="BLL0215 PROTEIN"/>
    <property type="match status" value="1"/>
</dbReference>
<dbReference type="RefSeq" id="WP_091450546.1">
    <property type="nucleotide sequence ID" value="NZ_FMZZ01000006.1"/>
</dbReference>
<dbReference type="Proteomes" id="UP000199501">
    <property type="component" value="Unassembled WGS sequence"/>
</dbReference>
<proteinExistence type="predicted"/>
<name>A0A1G6R409_9PSEU</name>
<keyword evidence="1" id="KW-0812">Transmembrane</keyword>